<accession>E3RNG3</accession>
<gene>
    <name evidence="1" type="ORF">PTT_10108</name>
</gene>
<name>E3RNG3_PYRTT</name>
<dbReference type="HOGENOM" id="CLU_1982704_0_0_1"/>
<dbReference type="Proteomes" id="UP000001067">
    <property type="component" value="Unassembled WGS sequence"/>
</dbReference>
<dbReference type="OrthoDB" id="3693136at2759"/>
<dbReference type="STRING" id="861557.E3RNG3"/>
<dbReference type="EMBL" id="GL534194">
    <property type="protein sequence ID" value="EFQ92736.1"/>
    <property type="molecule type" value="Genomic_DNA"/>
</dbReference>
<organism evidence="2">
    <name type="scientific">Pyrenophora teres f. teres (strain 0-1)</name>
    <name type="common">Barley net blotch fungus</name>
    <name type="synonym">Drechslera teres f. teres</name>
    <dbReference type="NCBI Taxonomy" id="861557"/>
    <lineage>
        <taxon>Eukaryota</taxon>
        <taxon>Fungi</taxon>
        <taxon>Dikarya</taxon>
        <taxon>Ascomycota</taxon>
        <taxon>Pezizomycotina</taxon>
        <taxon>Dothideomycetes</taxon>
        <taxon>Pleosporomycetidae</taxon>
        <taxon>Pleosporales</taxon>
        <taxon>Pleosporineae</taxon>
        <taxon>Pleosporaceae</taxon>
        <taxon>Pyrenophora</taxon>
    </lineage>
</organism>
<reference evidence="1 2" key="1">
    <citation type="journal article" date="2010" name="Genome Biol.">
        <title>A first genome assembly of the barley fungal pathogen Pyrenophora teres f. teres.</title>
        <authorList>
            <person name="Ellwood S.R."/>
            <person name="Liu Z."/>
            <person name="Syme R.A."/>
            <person name="Lai Z."/>
            <person name="Hane J.K."/>
            <person name="Keiper F."/>
            <person name="Moffat C.S."/>
            <person name="Oliver R.P."/>
            <person name="Friesen T.L."/>
        </authorList>
    </citation>
    <scope>NUCLEOTIDE SEQUENCE [LARGE SCALE GENOMIC DNA]</scope>
    <source>
        <strain evidence="1 2">0-1</strain>
    </source>
</reference>
<protein>
    <submittedName>
        <fullName evidence="1">Uncharacterized protein</fullName>
    </submittedName>
</protein>
<evidence type="ECO:0000313" key="1">
    <source>
        <dbReference type="EMBL" id="EFQ92736.1"/>
    </source>
</evidence>
<proteinExistence type="predicted"/>
<sequence>MSNSSNLDHSSEVVIGQNAEGLANTSNTPFSEVCSSQAVSDSVHSYLDFDFPDEMILGTNQVQSIGQQTSGFQNEIPYYTPRNDTPMPDWLRLGRNQNLHQHNAAQFCEFIETERDDGACDGSRLL</sequence>
<evidence type="ECO:0000313" key="2">
    <source>
        <dbReference type="Proteomes" id="UP000001067"/>
    </source>
</evidence>
<dbReference type="KEGG" id="pte:PTT_10108"/>
<keyword evidence="2" id="KW-1185">Reference proteome</keyword>
<dbReference type="AlphaFoldDB" id="E3RNG3"/>